<gene>
    <name evidence="2" type="ORF">B0H17DRAFT_317549</name>
</gene>
<feature type="compositionally biased region" description="Basic and acidic residues" evidence="1">
    <location>
        <begin position="1"/>
        <end position="11"/>
    </location>
</feature>
<dbReference type="EMBL" id="JARKIE010000024">
    <property type="protein sequence ID" value="KAJ7699028.1"/>
    <property type="molecule type" value="Genomic_DNA"/>
</dbReference>
<keyword evidence="3" id="KW-1185">Reference proteome</keyword>
<feature type="compositionally biased region" description="Basic and acidic residues" evidence="1">
    <location>
        <begin position="235"/>
        <end position="244"/>
    </location>
</feature>
<organism evidence="2 3">
    <name type="scientific">Mycena rosella</name>
    <name type="common">Pink bonnet</name>
    <name type="synonym">Agaricus rosellus</name>
    <dbReference type="NCBI Taxonomy" id="1033263"/>
    <lineage>
        <taxon>Eukaryota</taxon>
        <taxon>Fungi</taxon>
        <taxon>Dikarya</taxon>
        <taxon>Basidiomycota</taxon>
        <taxon>Agaricomycotina</taxon>
        <taxon>Agaricomycetes</taxon>
        <taxon>Agaricomycetidae</taxon>
        <taxon>Agaricales</taxon>
        <taxon>Marasmiineae</taxon>
        <taxon>Mycenaceae</taxon>
        <taxon>Mycena</taxon>
    </lineage>
</organism>
<evidence type="ECO:0000313" key="2">
    <source>
        <dbReference type="EMBL" id="KAJ7699028.1"/>
    </source>
</evidence>
<dbReference type="AlphaFoldDB" id="A0AAD7DTY5"/>
<dbReference type="Proteomes" id="UP001221757">
    <property type="component" value="Unassembled WGS sequence"/>
</dbReference>
<feature type="region of interest" description="Disordered" evidence="1">
    <location>
        <begin position="1"/>
        <end position="120"/>
    </location>
</feature>
<name>A0AAD7DTY5_MYCRO</name>
<proteinExistence type="predicted"/>
<evidence type="ECO:0000313" key="3">
    <source>
        <dbReference type="Proteomes" id="UP001221757"/>
    </source>
</evidence>
<sequence length="244" mass="26947">MQRRNAAESHNPRPHVARSSDTSQSPQTRAHPHERPSRAQVSALIWSRGELDCRSDRETLAATERQGNTYYKPSSRHELHAQPPAAVESAAPPGPQPNHVKSRAPSEPSPRHAAAQAACTRTHLAAVVPRTPPAHVQPRRATQHRCASNRAPRLHPRDHQSRMRPCAAQIPSPALWRSLYQLPERALLAELARGAFEPMRGSLFARGGLKSRSCEAVDISSQSNSIKQLTGHGVSKREERIERG</sequence>
<reference evidence="2" key="1">
    <citation type="submission" date="2023-03" db="EMBL/GenBank/DDBJ databases">
        <title>Massive genome expansion in bonnet fungi (Mycena s.s.) driven by repeated elements and novel gene families across ecological guilds.</title>
        <authorList>
            <consortium name="Lawrence Berkeley National Laboratory"/>
            <person name="Harder C.B."/>
            <person name="Miyauchi S."/>
            <person name="Viragh M."/>
            <person name="Kuo A."/>
            <person name="Thoen E."/>
            <person name="Andreopoulos B."/>
            <person name="Lu D."/>
            <person name="Skrede I."/>
            <person name="Drula E."/>
            <person name="Henrissat B."/>
            <person name="Morin E."/>
            <person name="Kohler A."/>
            <person name="Barry K."/>
            <person name="LaButti K."/>
            <person name="Morin E."/>
            <person name="Salamov A."/>
            <person name="Lipzen A."/>
            <person name="Mereny Z."/>
            <person name="Hegedus B."/>
            <person name="Baldrian P."/>
            <person name="Stursova M."/>
            <person name="Weitz H."/>
            <person name="Taylor A."/>
            <person name="Grigoriev I.V."/>
            <person name="Nagy L.G."/>
            <person name="Martin F."/>
            <person name="Kauserud H."/>
        </authorList>
    </citation>
    <scope>NUCLEOTIDE SEQUENCE</scope>
    <source>
        <strain evidence="2">CBHHK067</strain>
    </source>
</reference>
<feature type="region of interest" description="Disordered" evidence="1">
    <location>
        <begin position="133"/>
        <end position="165"/>
    </location>
</feature>
<comment type="caution">
    <text evidence="2">The sequence shown here is derived from an EMBL/GenBank/DDBJ whole genome shotgun (WGS) entry which is preliminary data.</text>
</comment>
<protein>
    <submittedName>
        <fullName evidence="2">Uncharacterized protein</fullName>
    </submittedName>
</protein>
<feature type="compositionally biased region" description="Polar residues" evidence="1">
    <location>
        <begin position="19"/>
        <end position="28"/>
    </location>
</feature>
<feature type="region of interest" description="Disordered" evidence="1">
    <location>
        <begin position="218"/>
        <end position="244"/>
    </location>
</feature>
<evidence type="ECO:0000256" key="1">
    <source>
        <dbReference type="SAM" id="MobiDB-lite"/>
    </source>
</evidence>
<feature type="compositionally biased region" description="Polar residues" evidence="1">
    <location>
        <begin position="219"/>
        <end position="228"/>
    </location>
</feature>
<accession>A0AAD7DTY5</accession>
<feature type="compositionally biased region" description="Basic and acidic residues" evidence="1">
    <location>
        <begin position="49"/>
        <end position="59"/>
    </location>
</feature>